<evidence type="ECO:0000313" key="3">
    <source>
        <dbReference type="Proteomes" id="UP001060024"/>
    </source>
</evidence>
<organism evidence="2 3">
    <name type="scientific">Largemouth bass virus</name>
    <dbReference type="NCBI Taxonomy" id="176656"/>
    <lineage>
        <taxon>Viruses</taxon>
        <taxon>Varidnaviria</taxon>
        <taxon>Bamfordvirae</taxon>
        <taxon>Nucleocytoviricota</taxon>
        <taxon>Megaviricetes</taxon>
        <taxon>Pimascovirales</taxon>
        <taxon>Pimascovirales incertae sedis</taxon>
        <taxon>Iridoviridae</taxon>
        <taxon>Alphairidovirinae</taxon>
        <taxon>Ranavirus</taxon>
        <taxon>Ranavirus micropterus1</taxon>
        <taxon>Santee-Cooper ranavirus</taxon>
    </lineage>
</organism>
<proteinExistence type="predicted"/>
<dbReference type="Proteomes" id="UP001060024">
    <property type="component" value="Segment"/>
</dbReference>
<reference evidence="2" key="1">
    <citation type="submission" date="2021-02" db="EMBL/GenBank/DDBJ databases">
        <authorList>
            <person name="Chen J."/>
            <person name="Hu H."/>
            <person name="Huang J."/>
            <person name="Yan X."/>
        </authorList>
    </citation>
    <scope>NUCLEOTIDE SEQUENCE</scope>
    <source>
        <strain evidence="2">GDOU</strain>
    </source>
</reference>
<feature type="compositionally biased region" description="Polar residues" evidence="1">
    <location>
        <begin position="316"/>
        <end position="332"/>
    </location>
</feature>
<dbReference type="EMBL" id="MW630113">
    <property type="protein sequence ID" value="UUY86238.1"/>
    <property type="molecule type" value="Genomic_DNA"/>
</dbReference>
<evidence type="ECO:0000256" key="1">
    <source>
        <dbReference type="SAM" id="MobiDB-lite"/>
    </source>
</evidence>
<feature type="region of interest" description="Disordered" evidence="1">
    <location>
        <begin position="316"/>
        <end position="346"/>
    </location>
</feature>
<name>A0A9E7PQ89_9VIRU</name>
<protein>
    <submittedName>
        <fullName evidence="2">Uncharacterized protein</fullName>
    </submittedName>
</protein>
<sequence>MYDARYIIRKDRGCGMEHGWTGRHKQAMGPVITHFGAHGQGMTVTLTNPRPRRHGKGSSGVKPHYRKYVVLAPLDESDNILPLESSRGVDRMRDPSHFHKDPPPGPAGLCNAKSAHPEAYRQPEPVVAGHSMSRVPVGEVHVPPMMPGESHYSGAASRPARPVEDMAKIINGKHTLPDAIAQQYMASSKMEVTGGIYVGHNMHEVLAVPTVDRLETSAGWRRNEVPFRPEHRDRTAMAVPMSERVNVAAGWRRDELPFRPEHREHSAMAVPSGDRLKTSAGWRRDELPFRPEHREHSAMSVPMTDRLPASAVAKATSSHTIKGSVTPKSHATGTVRPKTETGSFHSVSAAPTRSLGHTMAAHGAKIDDGSHCANQHV</sequence>
<accession>A0A9E7PQ89</accession>
<evidence type="ECO:0000313" key="2">
    <source>
        <dbReference type="EMBL" id="UUY86238.1"/>
    </source>
</evidence>